<dbReference type="AlphaFoldDB" id="A0A7T3RI56"/>
<proteinExistence type="predicted"/>
<organism evidence="1">
    <name type="scientific">Klebsiella quasipneumoniae</name>
    <dbReference type="NCBI Taxonomy" id="1463165"/>
    <lineage>
        <taxon>Bacteria</taxon>
        <taxon>Pseudomonadati</taxon>
        <taxon>Pseudomonadota</taxon>
        <taxon>Gammaproteobacteria</taxon>
        <taxon>Enterobacterales</taxon>
        <taxon>Enterobacteriaceae</taxon>
        <taxon>Klebsiella/Raoultella group</taxon>
        <taxon>Klebsiella</taxon>
        <taxon>Klebsiella pneumoniae complex</taxon>
    </lineage>
</organism>
<name>A0A7T3RI56_9ENTR</name>
<evidence type="ECO:0000313" key="1">
    <source>
        <dbReference type="EMBL" id="QQA03570.1"/>
    </source>
</evidence>
<reference evidence="1" key="1">
    <citation type="submission" date="2020-06" db="EMBL/GenBank/DDBJ databases">
        <authorList>
            <person name="Wan M."/>
            <person name="Gao X."/>
            <person name="Lv L.C."/>
        </authorList>
    </citation>
    <scope>NUCLEOTIDE SEQUENCE</scope>
    <source>
        <plasmid evidence="1">pHN111WT-1</plasmid>
    </source>
</reference>
<sequence length="294" mass="33746">MKIDCRILLSRSLKSWILMPKKVKLTVAKLTGNKYCSHGSLAITETKKEIQGVAKFFFSLKLQEAISSISVMKMLVEQAEANISRALIDADKPEAVESGEFPEEQHHEDGRITTFPCTYYSCGSCFGYDEDEVRSKYKHLIAQLTRRSVFLTIFGLFEHRMVDCLELMDDLSCKTTDKTRKTVEDCHKRLKRNFGGKSIKDVDHLAVIRNIMAHSDGVAEDYKTLSCKKTKKTEYEKRLLRAIPRTMAENAGVSINMFNDILMDDRFLMYAVGEFERYVNELNTAVRTYQSRLT</sequence>
<dbReference type="EMBL" id="MT647839">
    <property type="protein sequence ID" value="QQA03570.1"/>
    <property type="molecule type" value="Genomic_DNA"/>
</dbReference>
<accession>A0A7T3RI56</accession>
<protein>
    <submittedName>
        <fullName evidence="1">Uncharacterized protein</fullName>
    </submittedName>
</protein>
<keyword evidence="1" id="KW-0614">Plasmid</keyword>
<geneLocation type="plasmid" evidence="1">
    <name>pHN111WT-1</name>
</geneLocation>